<protein>
    <recommendedName>
        <fullName evidence="3">Integrase</fullName>
    </recommendedName>
</protein>
<proteinExistence type="predicted"/>
<dbReference type="AlphaFoldDB" id="A0A4D4LEF9"/>
<comment type="caution">
    <text evidence="1">The sequence shown here is derived from an EMBL/GenBank/DDBJ whole genome shotgun (WGS) entry which is preliminary data.</text>
</comment>
<keyword evidence="2" id="KW-1185">Reference proteome</keyword>
<dbReference type="EMBL" id="BJHW01000002">
    <property type="protein sequence ID" value="GDY59682.1"/>
    <property type="molecule type" value="Genomic_DNA"/>
</dbReference>
<organism evidence="1 2">
    <name type="scientific">Streptomyces violaceusniger</name>
    <dbReference type="NCBI Taxonomy" id="68280"/>
    <lineage>
        <taxon>Bacteria</taxon>
        <taxon>Bacillati</taxon>
        <taxon>Actinomycetota</taxon>
        <taxon>Actinomycetes</taxon>
        <taxon>Kitasatosporales</taxon>
        <taxon>Streptomycetaceae</taxon>
        <taxon>Streptomyces</taxon>
        <taxon>Streptomyces violaceusniger group</taxon>
    </lineage>
</organism>
<gene>
    <name evidence="1" type="ORF">SVIO_103050</name>
</gene>
<dbReference type="Proteomes" id="UP000301309">
    <property type="component" value="Unassembled WGS sequence"/>
</dbReference>
<name>A0A4D4LEF9_STRVO</name>
<evidence type="ECO:0008006" key="3">
    <source>
        <dbReference type="Google" id="ProtNLM"/>
    </source>
</evidence>
<evidence type="ECO:0000313" key="2">
    <source>
        <dbReference type="Proteomes" id="UP000301309"/>
    </source>
</evidence>
<accession>A0A4D4LEF9</accession>
<reference evidence="1 2" key="1">
    <citation type="journal article" date="2020" name="Int. J. Syst. Evol. Microbiol.">
        <title>Reclassification of Streptomyces castelarensis and Streptomyces sporoclivatus as later heterotypic synonyms of Streptomyces antimycoticus.</title>
        <authorList>
            <person name="Komaki H."/>
            <person name="Tamura T."/>
        </authorList>
    </citation>
    <scope>NUCLEOTIDE SEQUENCE [LARGE SCALE GENOMIC DNA]</scope>
    <source>
        <strain evidence="1 2">NBRC 13459</strain>
    </source>
</reference>
<sequence>MSCVIVSLLYKVTRKLLTVPSVLLRRGTAKEAELLVLRHENAVLRRQLPGPVRYELADRFWFAALSGLIPRRHWLKIFPVAPGTLLAWHRRSSP</sequence>
<evidence type="ECO:0000313" key="1">
    <source>
        <dbReference type="EMBL" id="GDY59682.1"/>
    </source>
</evidence>